<dbReference type="GeneID" id="66067253"/>
<feature type="compositionally biased region" description="Basic and acidic residues" evidence="1">
    <location>
        <begin position="63"/>
        <end position="82"/>
    </location>
</feature>
<feature type="compositionally biased region" description="Gly residues" evidence="1">
    <location>
        <begin position="85"/>
        <end position="95"/>
    </location>
</feature>
<dbReference type="RefSeq" id="XP_042999908.1">
    <property type="nucleotide sequence ID" value="XM_043143973.1"/>
</dbReference>
<evidence type="ECO:0000256" key="1">
    <source>
        <dbReference type="SAM" id="MobiDB-lite"/>
    </source>
</evidence>
<sequence length="172" mass="17290">MTAAAGAALIGGTIYATRGRKEKSGPEVARNRARAKRELGLGGAGIGGNVLSGGPEAGAAPPRPDRDPERRAKTTADSRDDLPSGGVGGGEGAGGASARRSQLPYGAPDSSHGDEKKSGSATKSAEPSEFVNSYPSVRAGKSTADRSEEKGLHDTRGISHTGPETPSKRATG</sequence>
<organism evidence="2 3">
    <name type="scientific">Ustilaginoidea virens</name>
    <name type="common">Rice false smut fungus</name>
    <name type="synonym">Villosiclava virens</name>
    <dbReference type="NCBI Taxonomy" id="1159556"/>
    <lineage>
        <taxon>Eukaryota</taxon>
        <taxon>Fungi</taxon>
        <taxon>Dikarya</taxon>
        <taxon>Ascomycota</taxon>
        <taxon>Pezizomycotina</taxon>
        <taxon>Sordariomycetes</taxon>
        <taxon>Hypocreomycetidae</taxon>
        <taxon>Hypocreales</taxon>
        <taxon>Clavicipitaceae</taxon>
        <taxon>Ustilaginoidea</taxon>
    </lineage>
</organism>
<protein>
    <submittedName>
        <fullName evidence="2">Uncharacterized protein</fullName>
    </submittedName>
</protein>
<dbReference type="EMBL" id="CP072757">
    <property type="protein sequence ID" value="QUC22235.1"/>
    <property type="molecule type" value="Genomic_DNA"/>
</dbReference>
<dbReference type="KEGG" id="uvi:66067253"/>
<dbReference type="Proteomes" id="UP000027002">
    <property type="component" value="Chromosome 5"/>
</dbReference>
<feature type="compositionally biased region" description="Basic and acidic residues" evidence="1">
    <location>
        <begin position="143"/>
        <end position="157"/>
    </location>
</feature>
<reference evidence="2" key="1">
    <citation type="submission" date="2020-03" db="EMBL/GenBank/DDBJ databases">
        <title>A mixture of massive structural variations and highly conserved coding sequences in Ustilaginoidea virens genome.</title>
        <authorList>
            <person name="Zhang K."/>
            <person name="Zhao Z."/>
            <person name="Zhang Z."/>
            <person name="Li Y."/>
            <person name="Hsiang T."/>
            <person name="Sun W."/>
        </authorList>
    </citation>
    <scope>NUCLEOTIDE SEQUENCE</scope>
    <source>
        <strain evidence="2">UV-8b</strain>
    </source>
</reference>
<feature type="region of interest" description="Disordered" evidence="1">
    <location>
        <begin position="1"/>
        <end position="172"/>
    </location>
</feature>
<evidence type="ECO:0000313" key="2">
    <source>
        <dbReference type="EMBL" id="QUC22235.1"/>
    </source>
</evidence>
<feature type="compositionally biased region" description="Polar residues" evidence="1">
    <location>
        <begin position="162"/>
        <end position="172"/>
    </location>
</feature>
<name>A0A8E5HV61_USTVR</name>
<feature type="compositionally biased region" description="Polar residues" evidence="1">
    <location>
        <begin position="119"/>
        <end position="135"/>
    </location>
</feature>
<dbReference type="OrthoDB" id="4941459at2759"/>
<keyword evidence="3" id="KW-1185">Reference proteome</keyword>
<evidence type="ECO:0000313" key="3">
    <source>
        <dbReference type="Proteomes" id="UP000027002"/>
    </source>
</evidence>
<feature type="compositionally biased region" description="Gly residues" evidence="1">
    <location>
        <begin position="40"/>
        <end position="51"/>
    </location>
</feature>
<feature type="compositionally biased region" description="Low complexity" evidence="1">
    <location>
        <begin position="1"/>
        <end position="17"/>
    </location>
</feature>
<dbReference type="AlphaFoldDB" id="A0A8E5HV61"/>
<gene>
    <name evidence="2" type="ORF">UV8b_06476</name>
</gene>
<accession>A0A8E5HV61</accession>
<proteinExistence type="predicted"/>